<feature type="compositionally biased region" description="Polar residues" evidence="1">
    <location>
        <begin position="94"/>
        <end position="109"/>
    </location>
</feature>
<organism evidence="2 3">
    <name type="scientific">Fusarium oxysporum NRRL 32931</name>
    <dbReference type="NCBI Taxonomy" id="660029"/>
    <lineage>
        <taxon>Eukaryota</taxon>
        <taxon>Fungi</taxon>
        <taxon>Dikarya</taxon>
        <taxon>Ascomycota</taxon>
        <taxon>Pezizomycotina</taxon>
        <taxon>Sordariomycetes</taxon>
        <taxon>Hypocreomycetidae</taxon>
        <taxon>Hypocreales</taxon>
        <taxon>Nectriaceae</taxon>
        <taxon>Fusarium</taxon>
        <taxon>Fusarium oxysporum species complex</taxon>
    </lineage>
</organism>
<accession>W9IHW1</accession>
<dbReference type="EMBL" id="JH717843">
    <property type="protein sequence ID" value="EWY92101.1"/>
    <property type="molecule type" value="Genomic_DNA"/>
</dbReference>
<name>W9IHW1_FUSOX</name>
<gene>
    <name evidence="2" type="ORF">FOYG_08998</name>
</gene>
<feature type="region of interest" description="Disordered" evidence="1">
    <location>
        <begin position="40"/>
        <end position="145"/>
    </location>
</feature>
<dbReference type="Proteomes" id="UP000030753">
    <property type="component" value="Unassembled WGS sequence"/>
</dbReference>
<evidence type="ECO:0000313" key="2">
    <source>
        <dbReference type="EMBL" id="EWY92101.1"/>
    </source>
</evidence>
<dbReference type="OrthoDB" id="5093328at2759"/>
<protein>
    <submittedName>
        <fullName evidence="2">Uncharacterized protein</fullName>
    </submittedName>
</protein>
<evidence type="ECO:0000313" key="3">
    <source>
        <dbReference type="Proteomes" id="UP000030753"/>
    </source>
</evidence>
<dbReference type="AlphaFoldDB" id="W9IHW1"/>
<feature type="compositionally biased region" description="Acidic residues" evidence="1">
    <location>
        <begin position="84"/>
        <end position="93"/>
    </location>
</feature>
<evidence type="ECO:0000256" key="1">
    <source>
        <dbReference type="SAM" id="MobiDB-lite"/>
    </source>
</evidence>
<dbReference type="HOGENOM" id="CLU_1786900_0_0_1"/>
<reference evidence="2 3" key="1">
    <citation type="submission" date="2011-06" db="EMBL/GenBank/DDBJ databases">
        <title>The Genome Sequence of Fusarium oxysporum FOSC 3-a.</title>
        <authorList>
            <consortium name="The Broad Institute Genome Sequencing Platform"/>
            <person name="Ma L.-J."/>
            <person name="Gale L.R."/>
            <person name="Schwartz D.C."/>
            <person name="Zhou S."/>
            <person name="Corby-Kistler H."/>
            <person name="Young S.K."/>
            <person name="Zeng Q."/>
            <person name="Gargeya S."/>
            <person name="Fitzgerald M."/>
            <person name="Haas B."/>
            <person name="Abouelleil A."/>
            <person name="Alvarado L."/>
            <person name="Arachchi H.M."/>
            <person name="Berlin A."/>
            <person name="Brown A."/>
            <person name="Chapman S.B."/>
            <person name="Chen Z."/>
            <person name="Dunbar C."/>
            <person name="Freedman E."/>
            <person name="Gearin G."/>
            <person name="Gellesch M."/>
            <person name="Goldberg J."/>
            <person name="Griggs A."/>
            <person name="Gujja S."/>
            <person name="Heiman D."/>
            <person name="Howarth C."/>
            <person name="Larson L."/>
            <person name="Lui A."/>
            <person name="MacDonald P.J.P."/>
            <person name="Mehta T."/>
            <person name="Montmayeur A."/>
            <person name="Murphy C."/>
            <person name="Neiman D."/>
            <person name="Pearson M."/>
            <person name="Priest M."/>
            <person name="Roberts A."/>
            <person name="Saif S."/>
            <person name="Shea T."/>
            <person name="Shenoy N."/>
            <person name="Sisk P."/>
            <person name="Stolte C."/>
            <person name="Sykes S."/>
            <person name="Wortman J."/>
            <person name="Nusbaum C."/>
            <person name="Birren B."/>
        </authorList>
    </citation>
    <scope>NUCLEOTIDE SEQUENCE [LARGE SCALE GENOMIC DNA]</scope>
    <source>
        <strain evidence="3">FOSC 3-a</strain>
    </source>
</reference>
<proteinExistence type="predicted"/>
<sequence length="145" mass="16095">MHFPGVTKRRNSFQHYVNINCCKNSTYKQHVVAVVDKAKKQYKQRTQNKSEDDRSEGDESEGDESESDESEGDGTSSSTGMDIDLPEPTDEDLTTQISVLHIASKNSNGETHRVTKTAKKRHFDDKGDTDGAAASGSKRTRVAHH</sequence>
<feature type="compositionally biased region" description="Acidic residues" evidence="1">
    <location>
        <begin position="53"/>
        <end position="72"/>
    </location>
</feature>